<feature type="compositionally biased region" description="Polar residues" evidence="2">
    <location>
        <begin position="338"/>
        <end position="348"/>
    </location>
</feature>
<comment type="caution">
    <text evidence="3">The sequence shown here is derived from an EMBL/GenBank/DDBJ whole genome shotgun (WGS) entry which is preliminary data.</text>
</comment>
<feature type="coiled-coil region" evidence="1">
    <location>
        <begin position="94"/>
        <end position="121"/>
    </location>
</feature>
<feature type="compositionally biased region" description="Polar residues" evidence="2">
    <location>
        <begin position="702"/>
        <end position="717"/>
    </location>
</feature>
<feature type="compositionally biased region" description="Basic and acidic residues" evidence="2">
    <location>
        <begin position="327"/>
        <end position="336"/>
    </location>
</feature>
<evidence type="ECO:0000256" key="1">
    <source>
        <dbReference type="SAM" id="Coils"/>
    </source>
</evidence>
<dbReference type="PANTHER" id="PTHR47331:SF5">
    <property type="entry name" value="RIBONUCLEASE H"/>
    <property type="match status" value="1"/>
</dbReference>
<reference evidence="4" key="1">
    <citation type="journal article" date="2017" name="bioRxiv">
        <title>Comparative analysis of the genomes of Stylophora pistillata and Acropora digitifera provides evidence for extensive differences between species of corals.</title>
        <authorList>
            <person name="Voolstra C.R."/>
            <person name="Li Y."/>
            <person name="Liew Y.J."/>
            <person name="Baumgarten S."/>
            <person name="Zoccola D."/>
            <person name="Flot J.-F."/>
            <person name="Tambutte S."/>
            <person name="Allemand D."/>
            <person name="Aranda M."/>
        </authorList>
    </citation>
    <scope>NUCLEOTIDE SEQUENCE [LARGE SCALE GENOMIC DNA]</scope>
</reference>
<feature type="coiled-coil region" evidence="1">
    <location>
        <begin position="1171"/>
        <end position="1205"/>
    </location>
</feature>
<evidence type="ECO:0000256" key="2">
    <source>
        <dbReference type="SAM" id="MobiDB-lite"/>
    </source>
</evidence>
<feature type="compositionally biased region" description="Basic and acidic residues" evidence="2">
    <location>
        <begin position="154"/>
        <end position="166"/>
    </location>
</feature>
<feature type="region of interest" description="Disordered" evidence="2">
    <location>
        <begin position="695"/>
        <end position="718"/>
    </location>
</feature>
<evidence type="ECO:0000313" key="3">
    <source>
        <dbReference type="EMBL" id="PFX21934.1"/>
    </source>
</evidence>
<name>A0A2B4RU16_STYPI</name>
<proteinExistence type="predicted"/>
<dbReference type="InterPro" id="IPR005312">
    <property type="entry name" value="DUF1759"/>
</dbReference>
<feature type="region of interest" description="Disordered" evidence="2">
    <location>
        <begin position="902"/>
        <end position="937"/>
    </location>
</feature>
<feature type="compositionally biased region" description="Basic and acidic residues" evidence="2">
    <location>
        <begin position="907"/>
        <end position="935"/>
    </location>
</feature>
<protein>
    <submittedName>
        <fullName evidence="3">Uncharacterized protein</fullName>
    </submittedName>
</protein>
<feature type="region of interest" description="Disordered" evidence="2">
    <location>
        <begin position="297"/>
        <end position="365"/>
    </location>
</feature>
<gene>
    <name evidence="3" type="ORF">AWC38_SpisGene13566</name>
</gene>
<organism evidence="3 4">
    <name type="scientific">Stylophora pistillata</name>
    <name type="common">Smooth cauliflower coral</name>
    <dbReference type="NCBI Taxonomy" id="50429"/>
    <lineage>
        <taxon>Eukaryota</taxon>
        <taxon>Metazoa</taxon>
        <taxon>Cnidaria</taxon>
        <taxon>Anthozoa</taxon>
        <taxon>Hexacorallia</taxon>
        <taxon>Scleractinia</taxon>
        <taxon>Astrocoeniina</taxon>
        <taxon>Pocilloporidae</taxon>
        <taxon>Stylophora</taxon>
    </lineage>
</organism>
<dbReference type="OrthoDB" id="5984333at2759"/>
<sequence length="1315" mass="150141">METSEPSATADGISESTSKNSKSEPLQRIDEEQASNTEDPGPRKSKRPHTYTEKGLQYKLSQKEKDYVRAKRELKGKIDSVSMIWTDLSHSETLRKERAVVEEFRKNLDEAQSEFVMLLQNDEARDVSSETEYLCKQAVELRSKISERIFELEREEMRSRRSEKSQSSKGTGHSRISSLSSSAQLSILKMKTVTELARKEVEMKYARIEAEKKLEMEKKRWEMEELQQLRSYESAKAVADAVYKLEEEEKNPDLLDLRQFEIPDDTKEERTRDYVSSLSTASSECSLIPLPYSFQPVVKDEHPSSQQRIQPGDKRLQINSEQGGKNSDSKKIEEKIATPTTSSITPVNSRDSRPTTSDSSRVTDEVHHQGIAEAIAEGMEAARLPTPQLKVFNGDPLDWPTWKAAFETVIEKRTVKSNEKILYLLQFLSGPPKKIVEGYQFVHTREAYTEAKRTLERRFGHPAVVAEAFRKRLENWPRISPRDGIALRDFADFLKTCELAMQSIEDLETLNKQHGNKQLLRVLPSWAHPKWGVRVRDHQLKHGDNKFPPFSEFVRFVTEIAEVQCLPVLSSLATNECVKESKPRIYRGNTRPRRNSEVSTLATRVKEKQAIPRDGKKVHCHWCGSASHGLDLCHEFMKKPRKEITQFIIRKGLCLKCLTHGHMSKENKCESLPSCAKCNLPHLTCLHMDKKNNTDEAKGHNSETAVKSSQAFSAENPHTSEDHVTVKCTGICSVAGQQDGQDQSLIVPVWVSSSAKPEETVLTYALILLEQPSSLCFGFTGNRSNADEIWQEVAKRYKEIIEKDIRLRNSSQTMASFTLQTEQQTNSTINPSAHCPKAPAKPVDYEEEFHHSVLMKQNEKKDTGTFPKIVKVFSLKPSLPMQIFRDHVTIVISPREATAQTLVGKSGENEPCKRTEKEKKVKGGEIPSSHDKKSLPDFQCTGISRRNSSRGTSFLMNQHICGTEDIDTMQLGEKEVQSACLSGRTFAEEWFQIPHDFTSEQKLFSKSKGVYEPEVMVNGRKQNVSERELSDVEAHKKKKRRKRKAIFQQTKTTRSKKRCFVDDIKNLDQTLIREELISDTVNQTYSHFQYYGSFRDKETKMNETTIETKERSNASEKDTQESFQDFHDYSLAVCNEETVPGETEVISKESAGSNKGSGSFPLATISSFPGTDIHQNKILRLKEKLAKQEQELQNLKRKKDSEVVLTEWAEKERFESKDLCLSKDTEIWADGNDIEEAVYLSEIDDLKHTFQKVIKSFSRTLDGKLYSTRIVPYYAHLPTGGDYKRFSNDIINQLVPKDFASQEEFLFQLGLLRIF</sequence>
<keyword evidence="4" id="KW-1185">Reference proteome</keyword>
<feature type="region of interest" description="Disordered" evidence="2">
    <location>
        <begin position="253"/>
        <end position="275"/>
    </location>
</feature>
<feature type="compositionally biased region" description="Basic and acidic residues" evidence="2">
    <location>
        <begin position="253"/>
        <end position="273"/>
    </location>
</feature>
<accession>A0A2B4RU16</accession>
<feature type="compositionally biased region" description="Basic and acidic residues" evidence="2">
    <location>
        <begin position="21"/>
        <end position="31"/>
    </location>
</feature>
<dbReference type="EMBL" id="LSMT01000258">
    <property type="protein sequence ID" value="PFX21934.1"/>
    <property type="molecule type" value="Genomic_DNA"/>
</dbReference>
<keyword evidence="1" id="KW-0175">Coiled coil</keyword>
<evidence type="ECO:0000313" key="4">
    <source>
        <dbReference type="Proteomes" id="UP000225706"/>
    </source>
</evidence>
<dbReference type="PANTHER" id="PTHR47331">
    <property type="entry name" value="PHD-TYPE DOMAIN-CONTAINING PROTEIN"/>
    <property type="match status" value="1"/>
</dbReference>
<dbReference type="Proteomes" id="UP000225706">
    <property type="component" value="Unassembled WGS sequence"/>
</dbReference>
<dbReference type="Pfam" id="PF03564">
    <property type="entry name" value="DUF1759"/>
    <property type="match status" value="1"/>
</dbReference>
<feature type="coiled-coil region" evidence="1">
    <location>
        <begin position="198"/>
        <end position="229"/>
    </location>
</feature>
<feature type="region of interest" description="Disordered" evidence="2">
    <location>
        <begin position="154"/>
        <end position="180"/>
    </location>
</feature>
<feature type="region of interest" description="Disordered" evidence="2">
    <location>
        <begin position="1"/>
        <end position="58"/>
    </location>
</feature>
<feature type="compositionally biased region" description="Polar residues" evidence="2">
    <location>
        <begin position="317"/>
        <end position="326"/>
    </location>
</feature>